<accession>A0A834HPS4</accession>
<proteinExistence type="predicted"/>
<dbReference type="EMBL" id="JAACXV010021000">
    <property type="protein sequence ID" value="KAF7263541.1"/>
    <property type="molecule type" value="Genomic_DNA"/>
</dbReference>
<protein>
    <submittedName>
        <fullName evidence="1">Uncharacterized protein</fullName>
    </submittedName>
</protein>
<organism evidence="1 2">
    <name type="scientific">Rhynchophorus ferrugineus</name>
    <name type="common">Red palm weevil</name>
    <name type="synonym">Curculio ferrugineus</name>
    <dbReference type="NCBI Taxonomy" id="354439"/>
    <lineage>
        <taxon>Eukaryota</taxon>
        <taxon>Metazoa</taxon>
        <taxon>Ecdysozoa</taxon>
        <taxon>Arthropoda</taxon>
        <taxon>Hexapoda</taxon>
        <taxon>Insecta</taxon>
        <taxon>Pterygota</taxon>
        <taxon>Neoptera</taxon>
        <taxon>Endopterygota</taxon>
        <taxon>Coleoptera</taxon>
        <taxon>Polyphaga</taxon>
        <taxon>Cucujiformia</taxon>
        <taxon>Curculionidae</taxon>
        <taxon>Dryophthorinae</taxon>
        <taxon>Rhynchophorus</taxon>
    </lineage>
</organism>
<keyword evidence="2" id="KW-1185">Reference proteome</keyword>
<evidence type="ECO:0000313" key="1">
    <source>
        <dbReference type="EMBL" id="KAF7263541.1"/>
    </source>
</evidence>
<gene>
    <name evidence="1" type="ORF">GWI33_002010</name>
</gene>
<comment type="caution">
    <text evidence="1">The sequence shown here is derived from an EMBL/GenBank/DDBJ whole genome shotgun (WGS) entry which is preliminary data.</text>
</comment>
<evidence type="ECO:0000313" key="2">
    <source>
        <dbReference type="Proteomes" id="UP000625711"/>
    </source>
</evidence>
<name>A0A834HPS4_RHYFE</name>
<dbReference type="Proteomes" id="UP000625711">
    <property type="component" value="Unassembled WGS sequence"/>
</dbReference>
<feature type="non-terminal residue" evidence="1">
    <location>
        <position position="1"/>
    </location>
</feature>
<sequence length="54" mass="6024">ISNANISRGNISRCTFRPRPISLRRHLAKPGADLVLWSLWDMPERPPGLGMVGL</sequence>
<dbReference type="AlphaFoldDB" id="A0A834HPS4"/>
<reference evidence="1" key="1">
    <citation type="submission" date="2020-08" db="EMBL/GenBank/DDBJ databases">
        <title>Genome sequencing and assembly of the red palm weevil Rhynchophorus ferrugineus.</title>
        <authorList>
            <person name="Dias G.B."/>
            <person name="Bergman C.M."/>
            <person name="Manee M."/>
        </authorList>
    </citation>
    <scope>NUCLEOTIDE SEQUENCE</scope>
    <source>
        <strain evidence="1">AA-2017</strain>
        <tissue evidence="1">Whole larva</tissue>
    </source>
</reference>